<accession>A0ABS8Z5E1</accession>
<dbReference type="EMBL" id="JAJVCN010000001">
    <property type="protein sequence ID" value="MCE7002229.1"/>
    <property type="molecule type" value="Genomic_DNA"/>
</dbReference>
<keyword evidence="1" id="KW-1133">Transmembrane helix</keyword>
<keyword evidence="1" id="KW-0812">Transmembrane</keyword>
<dbReference type="Proteomes" id="UP001521150">
    <property type="component" value="Unassembled WGS sequence"/>
</dbReference>
<organism evidence="2 3">
    <name type="scientific">Kibdelosporangium philippinense</name>
    <dbReference type="NCBI Taxonomy" id="211113"/>
    <lineage>
        <taxon>Bacteria</taxon>
        <taxon>Bacillati</taxon>
        <taxon>Actinomycetota</taxon>
        <taxon>Actinomycetes</taxon>
        <taxon>Pseudonocardiales</taxon>
        <taxon>Pseudonocardiaceae</taxon>
        <taxon>Kibdelosporangium</taxon>
    </lineage>
</organism>
<keyword evidence="1" id="KW-0472">Membrane</keyword>
<reference evidence="2 3" key="1">
    <citation type="submission" date="2021-12" db="EMBL/GenBank/DDBJ databases">
        <title>Genome sequence of Kibdelosporangium philippinense ATCC 49844.</title>
        <authorList>
            <person name="Fedorov E.A."/>
            <person name="Omeragic M."/>
            <person name="Shalygina K.F."/>
            <person name="Maclea K.S."/>
        </authorList>
    </citation>
    <scope>NUCLEOTIDE SEQUENCE [LARGE SCALE GENOMIC DNA]</scope>
    <source>
        <strain evidence="2 3">ATCC 49844</strain>
    </source>
</reference>
<gene>
    <name evidence="2" type="ORF">LWC34_05215</name>
</gene>
<sequence>MDDRHDRSASPRLRALVAATVLAATVIIMVGEWPEQNGERPVSRPAELLAEFTSGLRPDGPYRAPTSEERDIAELGFASLLAGLVPWFATGHLRSLGFSVEHGVDTATGRPYLAIVNEPGSERAWGMYMIDLSAAVRLAIEVPHPNSDLRTEQMGLELFRRIPGSILMVAGAHRDAADKAADVAHRKDSIFHIVATRFADRGLPQVQLHGFGDATLPGRDLVLSASIGRPGVIAEHTALRLERAGLVICLVWREECGRLSATRNAQGRTAAAFDSPYLHVEASRSVREDTERRTAVIDAITAEFLPR</sequence>
<evidence type="ECO:0000313" key="2">
    <source>
        <dbReference type="EMBL" id="MCE7002229.1"/>
    </source>
</evidence>
<keyword evidence="3" id="KW-1185">Reference proteome</keyword>
<comment type="caution">
    <text evidence="2">The sequence shown here is derived from an EMBL/GenBank/DDBJ whole genome shotgun (WGS) entry which is preliminary data.</text>
</comment>
<evidence type="ECO:0000256" key="1">
    <source>
        <dbReference type="SAM" id="Phobius"/>
    </source>
</evidence>
<dbReference type="RefSeq" id="WP_233723257.1">
    <property type="nucleotide sequence ID" value="NZ_JAJVCN010000001.1"/>
</dbReference>
<evidence type="ECO:0000313" key="3">
    <source>
        <dbReference type="Proteomes" id="UP001521150"/>
    </source>
</evidence>
<name>A0ABS8Z5E1_9PSEU</name>
<feature type="transmembrane region" description="Helical" evidence="1">
    <location>
        <begin position="12"/>
        <end position="31"/>
    </location>
</feature>
<protein>
    <submittedName>
        <fullName evidence="2">Uncharacterized protein</fullName>
    </submittedName>
</protein>
<proteinExistence type="predicted"/>